<reference evidence="2 3" key="1">
    <citation type="journal article" date="2023" name="Commun. Biol.">
        <title>Genome analysis of Parmales, the sister group of diatoms, reveals the evolutionary specialization of diatoms from phago-mixotrophs to photoautotrophs.</title>
        <authorList>
            <person name="Ban H."/>
            <person name="Sato S."/>
            <person name="Yoshikawa S."/>
            <person name="Yamada K."/>
            <person name="Nakamura Y."/>
            <person name="Ichinomiya M."/>
            <person name="Sato N."/>
            <person name="Blanc-Mathieu R."/>
            <person name="Endo H."/>
            <person name="Kuwata A."/>
            <person name="Ogata H."/>
        </authorList>
    </citation>
    <scope>NUCLEOTIDE SEQUENCE [LARGE SCALE GENOMIC DNA]</scope>
</reference>
<feature type="compositionally biased region" description="Acidic residues" evidence="1">
    <location>
        <begin position="43"/>
        <end position="52"/>
    </location>
</feature>
<organism evidence="2 3">
    <name type="scientific">Tetraparma gracilis</name>
    <dbReference type="NCBI Taxonomy" id="2962635"/>
    <lineage>
        <taxon>Eukaryota</taxon>
        <taxon>Sar</taxon>
        <taxon>Stramenopiles</taxon>
        <taxon>Ochrophyta</taxon>
        <taxon>Bolidophyceae</taxon>
        <taxon>Parmales</taxon>
        <taxon>Triparmaceae</taxon>
        <taxon>Tetraparma</taxon>
    </lineage>
</organism>
<dbReference type="EMBL" id="BRYB01004567">
    <property type="protein sequence ID" value="GMI33501.1"/>
    <property type="molecule type" value="Genomic_DNA"/>
</dbReference>
<feature type="compositionally biased region" description="Pro residues" evidence="1">
    <location>
        <begin position="53"/>
        <end position="65"/>
    </location>
</feature>
<keyword evidence="3" id="KW-1185">Reference proteome</keyword>
<evidence type="ECO:0000313" key="3">
    <source>
        <dbReference type="Proteomes" id="UP001165060"/>
    </source>
</evidence>
<sequence>MQRSSSISSMDPPPPIEGGGVPPGDEGDELQDATGLGGWAPQELEDLEEPEEPPAFLPPYQPPEPGTYGPDELYSLVRAQTFEDAESFLASLPPGEARDQCFHRDPVSHETPLLCCLSFPHGPYELVATMLAVAGGDHRGGAGDERGCGLLEAQEVTAAEAAANPPAFAPYTPLHLAAQNSDCEDLLKLLIRARPEALRSQHVNAAGSMSPWEVYRQRVDSGLDEMTDRILRVGEVLKLSTEAFEAGEEEELASIVKDKRRIMDLIYFETFKEAAEELKALPDDEALVQLFHLNENEGDQTALHSLAGCDFPLLELAELIVERARRHPTDNLLAKVDTEG</sequence>
<accession>A0ABQ6MVT4</accession>
<evidence type="ECO:0000313" key="2">
    <source>
        <dbReference type="EMBL" id="GMI33501.1"/>
    </source>
</evidence>
<feature type="region of interest" description="Disordered" evidence="1">
    <location>
        <begin position="1"/>
        <end position="71"/>
    </location>
</feature>
<name>A0ABQ6MVT4_9STRA</name>
<proteinExistence type="predicted"/>
<comment type="caution">
    <text evidence="2">The sequence shown here is derived from an EMBL/GenBank/DDBJ whole genome shotgun (WGS) entry which is preliminary data.</text>
</comment>
<evidence type="ECO:0000256" key="1">
    <source>
        <dbReference type="SAM" id="MobiDB-lite"/>
    </source>
</evidence>
<dbReference type="Pfam" id="PF00023">
    <property type="entry name" value="Ank"/>
    <property type="match status" value="1"/>
</dbReference>
<dbReference type="Proteomes" id="UP001165060">
    <property type="component" value="Unassembled WGS sequence"/>
</dbReference>
<protein>
    <submittedName>
        <fullName evidence="2">Uncharacterized protein</fullName>
    </submittedName>
</protein>
<dbReference type="InterPro" id="IPR002110">
    <property type="entry name" value="Ankyrin_rpt"/>
</dbReference>
<feature type="compositionally biased region" description="Low complexity" evidence="1">
    <location>
        <begin position="1"/>
        <end position="10"/>
    </location>
</feature>
<gene>
    <name evidence="2" type="ORF">TeGR_g1441</name>
</gene>